<evidence type="ECO:0000313" key="2">
    <source>
        <dbReference type="EMBL" id="TQV77136.1"/>
    </source>
</evidence>
<dbReference type="AlphaFoldDB" id="A0A545TIY4"/>
<dbReference type="InterPro" id="IPR036298">
    <property type="entry name" value="Chalcone_isomerase_sf"/>
</dbReference>
<dbReference type="InterPro" id="IPR016088">
    <property type="entry name" value="Chalcone_isomerase_3-sand"/>
</dbReference>
<reference evidence="2 3" key="1">
    <citation type="submission" date="2019-06" db="EMBL/GenBank/DDBJ databases">
        <title>Draft genome of Aliikangiella marina GYP-15.</title>
        <authorList>
            <person name="Wang G."/>
        </authorList>
    </citation>
    <scope>NUCLEOTIDE SEQUENCE [LARGE SCALE GENOMIC DNA]</scope>
    <source>
        <strain evidence="2 3">GYP-15</strain>
    </source>
</reference>
<protein>
    <recommendedName>
        <fullName evidence="1">Chalcone isomerase domain-containing protein</fullName>
    </recommendedName>
</protein>
<comment type="caution">
    <text evidence="2">The sequence shown here is derived from an EMBL/GenBank/DDBJ whole genome shotgun (WGS) entry which is preliminary data.</text>
</comment>
<dbReference type="GO" id="GO:0016872">
    <property type="term" value="F:intramolecular lyase activity"/>
    <property type="evidence" value="ECO:0007669"/>
    <property type="project" value="InterPro"/>
</dbReference>
<dbReference type="OrthoDB" id="7277038at2"/>
<sequence>MRTVYKKSRSGTRVLAVQFRGKTLKSKVYLIICSVAAAWISGQVFAKDLKGVKIEEVVNLSIGGEELRLKGTAVRNSSHQSVYIGGLYLQNDAENVEDILDNDGAKRFVIYCQNSSIKPDALIRALNLGITANHSEAELDQLQPMVEQFNQLWRTEIKEGDKVWIDFVPETGTIVSINGKEKGTIPGKAFYDAFLKTWLGDKPINPSMKKQLLGKG</sequence>
<evidence type="ECO:0000313" key="3">
    <source>
        <dbReference type="Proteomes" id="UP000317839"/>
    </source>
</evidence>
<organism evidence="2 3">
    <name type="scientific">Aliikangiella marina</name>
    <dbReference type="NCBI Taxonomy" id="1712262"/>
    <lineage>
        <taxon>Bacteria</taxon>
        <taxon>Pseudomonadati</taxon>
        <taxon>Pseudomonadota</taxon>
        <taxon>Gammaproteobacteria</taxon>
        <taxon>Oceanospirillales</taxon>
        <taxon>Pleioneaceae</taxon>
        <taxon>Aliikangiella</taxon>
    </lineage>
</organism>
<feature type="domain" description="Chalcone isomerase" evidence="1">
    <location>
        <begin position="46"/>
        <end position="214"/>
    </location>
</feature>
<gene>
    <name evidence="2" type="ORF">FLL45_04075</name>
</gene>
<dbReference type="Proteomes" id="UP000317839">
    <property type="component" value="Unassembled WGS sequence"/>
</dbReference>
<dbReference type="InterPro" id="IPR016087">
    <property type="entry name" value="Chalcone_isomerase"/>
</dbReference>
<dbReference type="Gene3D" id="3.50.70.10">
    <property type="match status" value="1"/>
</dbReference>
<evidence type="ECO:0000259" key="1">
    <source>
        <dbReference type="Pfam" id="PF16036"/>
    </source>
</evidence>
<keyword evidence="3" id="KW-1185">Reference proteome</keyword>
<accession>A0A545TIY4</accession>
<dbReference type="EMBL" id="VIKR01000001">
    <property type="protein sequence ID" value="TQV77136.1"/>
    <property type="molecule type" value="Genomic_DNA"/>
</dbReference>
<name>A0A545TIY4_9GAMM</name>
<dbReference type="SUPFAM" id="SSF54626">
    <property type="entry name" value="Chalcone isomerase"/>
    <property type="match status" value="1"/>
</dbReference>
<dbReference type="Pfam" id="PF16036">
    <property type="entry name" value="Chalcone_3"/>
    <property type="match status" value="1"/>
</dbReference>
<proteinExistence type="predicted"/>